<dbReference type="EMBL" id="CAJFCJ010000012">
    <property type="protein sequence ID" value="CAD5120150.1"/>
    <property type="molecule type" value="Genomic_DNA"/>
</dbReference>
<evidence type="ECO:0000313" key="4">
    <source>
        <dbReference type="Proteomes" id="UP000549394"/>
    </source>
</evidence>
<feature type="region of interest" description="Disordered" evidence="1">
    <location>
        <begin position="21"/>
        <end position="40"/>
    </location>
</feature>
<keyword evidence="4" id="KW-1185">Reference proteome</keyword>
<keyword evidence="2" id="KW-1133">Transmembrane helix</keyword>
<keyword evidence="2" id="KW-0472">Membrane</keyword>
<proteinExistence type="predicted"/>
<evidence type="ECO:0000313" key="3">
    <source>
        <dbReference type="EMBL" id="CAD5120150.1"/>
    </source>
</evidence>
<organism evidence="3 4">
    <name type="scientific">Dimorphilus gyrociliatus</name>
    <dbReference type="NCBI Taxonomy" id="2664684"/>
    <lineage>
        <taxon>Eukaryota</taxon>
        <taxon>Metazoa</taxon>
        <taxon>Spiralia</taxon>
        <taxon>Lophotrochozoa</taxon>
        <taxon>Annelida</taxon>
        <taxon>Polychaeta</taxon>
        <taxon>Polychaeta incertae sedis</taxon>
        <taxon>Dinophilidae</taxon>
        <taxon>Dimorphilus</taxon>
    </lineage>
</organism>
<evidence type="ECO:0000256" key="2">
    <source>
        <dbReference type="SAM" id="Phobius"/>
    </source>
</evidence>
<feature type="transmembrane region" description="Helical" evidence="2">
    <location>
        <begin position="96"/>
        <end position="117"/>
    </location>
</feature>
<dbReference type="AlphaFoldDB" id="A0A7I8VUZ6"/>
<reference evidence="3 4" key="1">
    <citation type="submission" date="2020-08" db="EMBL/GenBank/DDBJ databases">
        <authorList>
            <person name="Hejnol A."/>
        </authorList>
    </citation>
    <scope>NUCLEOTIDE SEQUENCE [LARGE SCALE GENOMIC DNA]</scope>
</reference>
<evidence type="ECO:0000256" key="1">
    <source>
        <dbReference type="SAM" id="MobiDB-lite"/>
    </source>
</evidence>
<comment type="caution">
    <text evidence="3">The sequence shown here is derived from an EMBL/GenBank/DDBJ whole genome shotgun (WGS) entry which is preliminary data.</text>
</comment>
<protein>
    <submittedName>
        <fullName evidence="3">Uncharacterized protein</fullName>
    </submittedName>
</protein>
<accession>A0A7I8VUZ6</accession>
<name>A0A7I8VUZ6_9ANNE</name>
<feature type="compositionally biased region" description="Low complexity" evidence="1">
    <location>
        <begin position="21"/>
        <end position="31"/>
    </location>
</feature>
<dbReference type="Proteomes" id="UP000549394">
    <property type="component" value="Unassembled WGS sequence"/>
</dbReference>
<sequence>MDVRPSFYDYRLEKSSTSTSLTRFTSSSQSTEPKKSSTVPDFSKVYGSILQSKSSNSTLSPKGVHKDVEEIYKEMKLNPFQAVVKKLQKKLNCVQILTILMLLVIIGGFGFAIYRLVDSQIKE</sequence>
<gene>
    <name evidence="3" type="ORF">DGYR_LOCUS8282</name>
</gene>
<keyword evidence="2" id="KW-0812">Transmembrane</keyword>